<dbReference type="PANTHER" id="PTHR43775">
    <property type="entry name" value="FATTY ACID SYNTHASE"/>
    <property type="match status" value="1"/>
</dbReference>
<evidence type="ECO:0000256" key="6">
    <source>
        <dbReference type="ARBA" id="ARBA00023098"/>
    </source>
</evidence>
<reference evidence="10" key="1">
    <citation type="submission" date="2021-12" db="EMBL/GenBank/DDBJ databases">
        <authorList>
            <person name="King R."/>
        </authorList>
    </citation>
    <scope>NUCLEOTIDE SEQUENCE</scope>
</reference>
<gene>
    <name evidence="10" type="ORF">BEMITA_LOCUS14063</name>
</gene>
<proteinExistence type="predicted"/>
<keyword evidence="3" id="KW-0276">Fatty acid metabolism</keyword>
<keyword evidence="7" id="KW-0275">Fatty acid biosynthesis</keyword>
<keyword evidence="2" id="KW-0444">Lipid biosynthesis</keyword>
<dbReference type="EMBL" id="OU963870">
    <property type="protein sequence ID" value="CAH0395942.1"/>
    <property type="molecule type" value="Genomic_DNA"/>
</dbReference>
<protein>
    <recommendedName>
        <fullName evidence="9">Enoyl reductase (ER) domain-containing protein</fullName>
    </recommendedName>
</protein>
<dbReference type="GO" id="GO:0006633">
    <property type="term" value="P:fatty acid biosynthetic process"/>
    <property type="evidence" value="ECO:0007669"/>
    <property type="project" value="UniProtKB-KW"/>
</dbReference>
<evidence type="ECO:0000256" key="7">
    <source>
        <dbReference type="ARBA" id="ARBA00023160"/>
    </source>
</evidence>
<evidence type="ECO:0000256" key="8">
    <source>
        <dbReference type="ARBA" id="ARBA00023268"/>
    </source>
</evidence>
<keyword evidence="8" id="KW-0511">Multifunctional enzyme</keyword>
<dbReference type="GO" id="GO:0016491">
    <property type="term" value="F:oxidoreductase activity"/>
    <property type="evidence" value="ECO:0007669"/>
    <property type="project" value="UniProtKB-KW"/>
</dbReference>
<accession>A0A9P0AQF7</accession>
<dbReference type="SUPFAM" id="SSF50129">
    <property type="entry name" value="GroES-like"/>
    <property type="match status" value="1"/>
</dbReference>
<evidence type="ECO:0000256" key="1">
    <source>
        <dbReference type="ARBA" id="ARBA00022450"/>
    </source>
</evidence>
<dbReference type="Gene3D" id="3.90.180.10">
    <property type="entry name" value="Medium-chain alcohol dehydrogenases, catalytic domain"/>
    <property type="match status" value="1"/>
</dbReference>
<sequence>MIYSVLSFLKTFESNINKPVKVEFVPTQLSTKHDSKVAASITYISDPKELTHLPNGEDVDNSYLFVAVPSKIQIKSIVDTASKFKRKYAVIYEQQFNSHNYGLLKKNKSGQKWKVCHVSKSVLSTLDDLNSDGRTVNEGFVLVVPKSQFVNPTVMMPKILKKARKIKIRCFFLLDDDASPFSLDKKFYREQFEKNVVVNVLKNGKWGSFRGTPLRRPAPTDVAQILPHVNQVSEEVNIRYIGLNPASTKRRTKGTPAVLDYSGTTSSGGHVMGIAHKNEGFEGKILLDPVFQWTLPDSFPLAEAASLPSAYLMAHLIMKEILIVNTEHKVFILNGQTPVSMALISLCLGRNFEVYTTVPNEAARQLVSLMFPQIPKSNITNHNSEDFYVPVMFGTKGCGADVVVCDLPYKQMLSAWKCSGRYGCFINLNEETTDHNAPLPMGMFRFSNGYYFYPLSKLAKLPEEVKIQLHTLVKESLSSGRMVHMPHQSMSIKEIGELNSYVEKITEQGGKLLLDVGTYYKANTIRTTTSNDSLKEQIEWIADKHSQSSFAIMSSSVGRSVNIVEWLLDRGVKNIVLSTLDAENDSDAVRKINTSTSKHEATLLMTSAKVAHTAAGVEGTLNQARRLGKISTIFTISLVNNDTVLPHIQKVMNDVPESFSIINIHREPDVCEVENTVTIICDDESDCSHVLSQAMSEPNKPATYVVSDAKGPGASDGDVDESIEDFLPSSLQELEDMGRLLCLKDAKLGPQTSATFMQTTSLAVDMSDLEHGDVVPVFVIPAFCETQLRPLLSRLMYPCFVAHVYPDGMSAEQVAAQLFESMIKIQSKGPYTIVSETWSGGVGMLLGNLLTDSRHEVSLFLLQGIPSKMCSLLPLEDSLNEYMIKILHRLIENEQPGQMKGLSGTKRLEAAVKLLPKEFDKAFVSRSLQTIQRSLHLTRSLSNRQIYLRSNLVAMEISQFCKLSIDELGEVSKSAQLVKIDCENYKEMLSHSRPTKLIAEEALFSW</sequence>
<dbReference type="SUPFAM" id="SSF51735">
    <property type="entry name" value="NAD(P)-binding Rossmann-fold domains"/>
    <property type="match status" value="1"/>
</dbReference>
<keyword evidence="6" id="KW-0443">Lipid metabolism</keyword>
<dbReference type="InterPro" id="IPR050091">
    <property type="entry name" value="PKS_NRPS_Biosynth_Enz"/>
</dbReference>
<keyword evidence="4" id="KW-0521">NADP</keyword>
<keyword evidence="11" id="KW-1185">Reference proteome</keyword>
<dbReference type="Gene3D" id="3.40.50.720">
    <property type="entry name" value="NAD(P)-binding Rossmann-like Domain"/>
    <property type="match status" value="1"/>
</dbReference>
<dbReference type="PANTHER" id="PTHR43775:SF7">
    <property type="entry name" value="FATTY ACID SYNTHASE"/>
    <property type="match status" value="1"/>
</dbReference>
<dbReference type="AlphaFoldDB" id="A0A9P0AQF7"/>
<organism evidence="10 11">
    <name type="scientific">Bemisia tabaci</name>
    <name type="common">Sweetpotato whitefly</name>
    <name type="synonym">Aleurodes tabaci</name>
    <dbReference type="NCBI Taxonomy" id="7038"/>
    <lineage>
        <taxon>Eukaryota</taxon>
        <taxon>Metazoa</taxon>
        <taxon>Ecdysozoa</taxon>
        <taxon>Arthropoda</taxon>
        <taxon>Hexapoda</taxon>
        <taxon>Insecta</taxon>
        <taxon>Pterygota</taxon>
        <taxon>Neoptera</taxon>
        <taxon>Paraneoptera</taxon>
        <taxon>Hemiptera</taxon>
        <taxon>Sternorrhyncha</taxon>
        <taxon>Aleyrodoidea</taxon>
        <taxon>Aleyrodidae</taxon>
        <taxon>Aleyrodinae</taxon>
        <taxon>Bemisia</taxon>
    </lineage>
</organism>
<keyword evidence="5" id="KW-0560">Oxidoreductase</keyword>
<evidence type="ECO:0000313" key="11">
    <source>
        <dbReference type="Proteomes" id="UP001152759"/>
    </source>
</evidence>
<dbReference type="Proteomes" id="UP001152759">
    <property type="component" value="Chromosome 9"/>
</dbReference>
<evidence type="ECO:0000256" key="4">
    <source>
        <dbReference type="ARBA" id="ARBA00022857"/>
    </source>
</evidence>
<evidence type="ECO:0000256" key="2">
    <source>
        <dbReference type="ARBA" id="ARBA00022516"/>
    </source>
</evidence>
<dbReference type="InterPro" id="IPR020843">
    <property type="entry name" value="ER"/>
</dbReference>
<dbReference type="Pfam" id="PF21149">
    <property type="entry name" value="FAS_pseudo-KR"/>
    <property type="match status" value="1"/>
</dbReference>
<dbReference type="SMART" id="SM00829">
    <property type="entry name" value="PKS_ER"/>
    <property type="match status" value="1"/>
</dbReference>
<evidence type="ECO:0000259" key="9">
    <source>
        <dbReference type="SMART" id="SM00829"/>
    </source>
</evidence>
<dbReference type="InterPro" id="IPR036291">
    <property type="entry name" value="NAD(P)-bd_dom_sf"/>
</dbReference>
<evidence type="ECO:0000256" key="5">
    <source>
        <dbReference type="ARBA" id="ARBA00023002"/>
    </source>
</evidence>
<keyword evidence="1" id="KW-0596">Phosphopantetheine</keyword>
<evidence type="ECO:0000313" key="10">
    <source>
        <dbReference type="EMBL" id="CAH0395942.1"/>
    </source>
</evidence>
<feature type="domain" description="Enoyl reductase (ER)" evidence="9">
    <location>
        <begin position="211"/>
        <end position="514"/>
    </location>
</feature>
<dbReference type="InterPro" id="IPR049391">
    <property type="entry name" value="FAS_pseudo-KR"/>
</dbReference>
<evidence type="ECO:0000256" key="3">
    <source>
        <dbReference type="ARBA" id="ARBA00022832"/>
    </source>
</evidence>
<name>A0A9P0AQF7_BEMTA</name>
<dbReference type="GO" id="GO:0004312">
    <property type="term" value="F:fatty acid synthase activity"/>
    <property type="evidence" value="ECO:0007669"/>
    <property type="project" value="TreeGrafter"/>
</dbReference>
<dbReference type="InterPro" id="IPR011032">
    <property type="entry name" value="GroES-like_sf"/>
</dbReference>